<name>A0A2D0N4J0_FLAN2</name>
<sequence length="334" mass="36911">MITAALLNEEVRLRAFLLAGMAQLAYEAEAEERSLRLLAWGLKERRWIGAPNPAPHPTDTECTLIEGDDILLFAFRGTETDTTEIRNILDLLNDGLAAQGIFFGTKVHSGFAHATLAVMNVVAEEVETAGRDRAVWVTGHSLGGAIAQLASFRLCTLGRAPQGVITYGAPRVGGLIWKASAAAAGLTELAERWVNTNDPAPRLPFTIQVPIIIPLSPIWTSVGRVNYVDWPHRTIHLDHVDPVDEHLPTTDYTDHAINRYKLRIWQLLSPEEKNRLVAIFNPILTWRETAGRLVRDGIIPGPGNGSLRAIMDNIFVSEAIDPESSLRVFLTRHF</sequence>
<evidence type="ECO:0000313" key="2">
    <source>
        <dbReference type="EMBL" id="PHN02693.1"/>
    </source>
</evidence>
<keyword evidence="3" id="KW-1185">Reference proteome</keyword>
<feature type="domain" description="Fungal lipase-type" evidence="1">
    <location>
        <begin position="73"/>
        <end position="206"/>
    </location>
</feature>
<reference evidence="2 3" key="1">
    <citation type="submission" date="2017-10" db="EMBL/GenBank/DDBJ databases">
        <title>The draft genome sequence of Lewinella nigricans NBRC 102662.</title>
        <authorList>
            <person name="Wang K."/>
        </authorList>
    </citation>
    <scope>NUCLEOTIDE SEQUENCE [LARGE SCALE GENOMIC DNA]</scope>
    <source>
        <strain evidence="2 3">NBRC 102662</strain>
    </source>
</reference>
<dbReference type="InterPro" id="IPR029058">
    <property type="entry name" value="AB_hydrolase_fold"/>
</dbReference>
<evidence type="ECO:0000259" key="1">
    <source>
        <dbReference type="Pfam" id="PF01764"/>
    </source>
</evidence>
<dbReference type="SUPFAM" id="SSF53474">
    <property type="entry name" value="alpha/beta-Hydrolases"/>
    <property type="match status" value="1"/>
</dbReference>
<dbReference type="RefSeq" id="WP_099153835.1">
    <property type="nucleotide sequence ID" value="NZ_PDUD01000037.1"/>
</dbReference>
<protein>
    <recommendedName>
        <fullName evidence="1">Fungal lipase-type domain-containing protein</fullName>
    </recommendedName>
</protein>
<gene>
    <name evidence="2" type="ORF">CRP01_30380</name>
</gene>
<dbReference type="Gene3D" id="3.40.50.1820">
    <property type="entry name" value="alpha/beta hydrolase"/>
    <property type="match status" value="1"/>
</dbReference>
<proteinExistence type="predicted"/>
<organism evidence="2 3">
    <name type="scientific">Flavilitoribacter nigricans (strain ATCC 23147 / DSM 23189 / NBRC 102662 / NCIMB 1420 / SS-2)</name>
    <name type="common">Lewinella nigricans</name>
    <dbReference type="NCBI Taxonomy" id="1122177"/>
    <lineage>
        <taxon>Bacteria</taxon>
        <taxon>Pseudomonadati</taxon>
        <taxon>Bacteroidota</taxon>
        <taxon>Saprospiria</taxon>
        <taxon>Saprospirales</taxon>
        <taxon>Lewinellaceae</taxon>
        <taxon>Flavilitoribacter</taxon>
    </lineage>
</organism>
<dbReference type="EMBL" id="PDUD01000037">
    <property type="protein sequence ID" value="PHN02693.1"/>
    <property type="molecule type" value="Genomic_DNA"/>
</dbReference>
<evidence type="ECO:0000313" key="3">
    <source>
        <dbReference type="Proteomes" id="UP000223913"/>
    </source>
</evidence>
<dbReference type="PANTHER" id="PTHR45856:SF24">
    <property type="entry name" value="FUNGAL LIPASE-LIKE DOMAIN-CONTAINING PROTEIN"/>
    <property type="match status" value="1"/>
</dbReference>
<dbReference type="OrthoDB" id="927373at2"/>
<dbReference type="PANTHER" id="PTHR45856">
    <property type="entry name" value="ALPHA/BETA-HYDROLASES SUPERFAMILY PROTEIN"/>
    <property type="match status" value="1"/>
</dbReference>
<comment type="caution">
    <text evidence="2">The sequence shown here is derived from an EMBL/GenBank/DDBJ whole genome shotgun (WGS) entry which is preliminary data.</text>
</comment>
<dbReference type="GO" id="GO:0006629">
    <property type="term" value="P:lipid metabolic process"/>
    <property type="evidence" value="ECO:0007669"/>
    <property type="project" value="InterPro"/>
</dbReference>
<dbReference type="InterPro" id="IPR002921">
    <property type="entry name" value="Fungal_lipase-type"/>
</dbReference>
<dbReference type="AlphaFoldDB" id="A0A2D0N4J0"/>
<dbReference type="CDD" id="cd00519">
    <property type="entry name" value="Lipase_3"/>
    <property type="match status" value="1"/>
</dbReference>
<accession>A0A2D0N4J0</accession>
<dbReference type="Pfam" id="PF01764">
    <property type="entry name" value="Lipase_3"/>
    <property type="match status" value="1"/>
</dbReference>
<dbReference type="Proteomes" id="UP000223913">
    <property type="component" value="Unassembled WGS sequence"/>
</dbReference>
<dbReference type="InterPro" id="IPR051218">
    <property type="entry name" value="Sec_MonoDiacylglyc_Lipase"/>
</dbReference>